<dbReference type="AlphaFoldDB" id="A0A0R3X708"/>
<evidence type="ECO:0000313" key="5">
    <source>
        <dbReference type="WBParaSite" id="TTAC_0000931901-mRNA-1"/>
    </source>
</evidence>
<feature type="chain" id="PRO_5043133293" evidence="1">
    <location>
        <begin position="28"/>
        <end position="385"/>
    </location>
</feature>
<dbReference type="STRING" id="6205.A0A0R3X708"/>
<dbReference type="OrthoDB" id="6281889at2759"/>
<organism evidence="5">
    <name type="scientific">Hydatigena taeniaeformis</name>
    <name type="common">Feline tapeworm</name>
    <name type="synonym">Taenia taeniaeformis</name>
    <dbReference type="NCBI Taxonomy" id="6205"/>
    <lineage>
        <taxon>Eukaryota</taxon>
        <taxon>Metazoa</taxon>
        <taxon>Spiralia</taxon>
        <taxon>Lophotrochozoa</taxon>
        <taxon>Platyhelminthes</taxon>
        <taxon>Cestoda</taxon>
        <taxon>Eucestoda</taxon>
        <taxon>Cyclophyllidea</taxon>
        <taxon>Taeniidae</taxon>
        <taxon>Hydatigera</taxon>
    </lineage>
</organism>
<gene>
    <name evidence="3" type="ORF">TTAC_LOCUS9304</name>
</gene>
<dbReference type="PROSITE" id="PS50060">
    <property type="entry name" value="MAM_2"/>
    <property type="match status" value="1"/>
</dbReference>
<feature type="domain" description="MAM" evidence="2">
    <location>
        <begin position="26"/>
        <end position="114"/>
    </location>
</feature>
<evidence type="ECO:0000313" key="3">
    <source>
        <dbReference type="EMBL" id="VDM34070.1"/>
    </source>
</evidence>
<evidence type="ECO:0000256" key="1">
    <source>
        <dbReference type="SAM" id="SignalP"/>
    </source>
</evidence>
<sequence>MSEYLLFLLPFFSSFLLESLSIKPVASCDFNDGETCGWMHEEAVWTHQWEVEQSYLCLKVKTPILPSKKKPSWLLGLATSQRKSSADIRVRFISPPVPSSLGMKCIVFAYSIDGPFCHLGMLSQEDGYFSSKILILRGLLPVLNVRDCLCLRPKILSSSSKKISWLQCLFIDQSGDENDVSAWFSSRPISALLGMKCVTLKYMIGFGKKEFSKPLLASVTKRETSSRLWGPIMASDLGIKCFAIQYAIEGAGHSASLALLQQSSGPFHFFSVEIPPKPFFAWTFNENTGKWVNDAANWHQKWELINGAICLHNVPSEPEESDDNMFWLSLNALSESVAETPKALLWSPPIPQVVGMRCITMNYWIYIVSNISESCRLAMLQQQTG</sequence>
<evidence type="ECO:0000259" key="2">
    <source>
        <dbReference type="PROSITE" id="PS50060"/>
    </source>
</evidence>
<keyword evidence="4" id="KW-1185">Reference proteome</keyword>
<name>A0A0R3X708_HYDTA</name>
<proteinExistence type="predicted"/>
<reference evidence="5" key="1">
    <citation type="submission" date="2016-04" db="UniProtKB">
        <authorList>
            <consortium name="WormBaseParasite"/>
        </authorList>
    </citation>
    <scope>IDENTIFICATION</scope>
</reference>
<feature type="signal peptide" evidence="1">
    <location>
        <begin position="1"/>
        <end position="27"/>
    </location>
</feature>
<dbReference type="Proteomes" id="UP000274429">
    <property type="component" value="Unassembled WGS sequence"/>
</dbReference>
<dbReference type="Gene3D" id="2.60.120.200">
    <property type="match status" value="1"/>
</dbReference>
<dbReference type="GO" id="GO:0016020">
    <property type="term" value="C:membrane"/>
    <property type="evidence" value="ECO:0007669"/>
    <property type="project" value="InterPro"/>
</dbReference>
<dbReference type="EMBL" id="UYWX01020753">
    <property type="protein sequence ID" value="VDM34070.1"/>
    <property type="molecule type" value="Genomic_DNA"/>
</dbReference>
<accession>A0A0R3X708</accession>
<dbReference type="WBParaSite" id="TTAC_0000931901-mRNA-1">
    <property type="protein sequence ID" value="TTAC_0000931901-mRNA-1"/>
    <property type="gene ID" value="TTAC_0000931901"/>
</dbReference>
<dbReference type="Pfam" id="PF00629">
    <property type="entry name" value="MAM"/>
    <property type="match status" value="1"/>
</dbReference>
<protein>
    <submittedName>
        <fullName evidence="5">MAM domain-containing protein</fullName>
    </submittedName>
</protein>
<evidence type="ECO:0000313" key="4">
    <source>
        <dbReference type="Proteomes" id="UP000274429"/>
    </source>
</evidence>
<keyword evidence="1" id="KW-0732">Signal</keyword>
<dbReference type="InterPro" id="IPR000998">
    <property type="entry name" value="MAM_dom"/>
</dbReference>
<reference evidence="3 4" key="2">
    <citation type="submission" date="2018-11" db="EMBL/GenBank/DDBJ databases">
        <authorList>
            <consortium name="Pathogen Informatics"/>
        </authorList>
    </citation>
    <scope>NUCLEOTIDE SEQUENCE [LARGE SCALE GENOMIC DNA]</scope>
</reference>